<dbReference type="EMBL" id="QXED01000016">
    <property type="protein sequence ID" value="RIV17688.1"/>
    <property type="molecule type" value="Genomic_DNA"/>
</dbReference>
<evidence type="ECO:0008006" key="3">
    <source>
        <dbReference type="Google" id="ProtNLM"/>
    </source>
</evidence>
<dbReference type="OrthoDB" id="1467525at2"/>
<keyword evidence="2" id="KW-1185">Reference proteome</keyword>
<sequence length="239" mass="27748">MAIPTIRQQFTFWPQLVIGCLSVSLLTCRPTDAVRPADESAYFPLTEGHYVVYDVSEQQFSLTSAPVQRTYQVKERIEQRYTDATGQPAFRLLRFRRSATQEPWQPDSVWSARLVNNEAIRTENGLDFVKLVFPLSDRLRWDGNRHNAAGSDEYELRNSRQPYRVHTMTFGETVTVVAQNDSTLVSQDKRVEVYARQVGLIYRERIQLRYCSSSPGCIGRNQIDYGIRQFYRIRTYGTE</sequence>
<accession>A0A418LWS0</accession>
<protein>
    <recommendedName>
        <fullName evidence="3">Lipoprotein</fullName>
    </recommendedName>
</protein>
<dbReference type="PROSITE" id="PS51257">
    <property type="entry name" value="PROKAR_LIPOPROTEIN"/>
    <property type="match status" value="1"/>
</dbReference>
<name>A0A418LWS0_9BACT</name>
<evidence type="ECO:0000313" key="1">
    <source>
        <dbReference type="EMBL" id="RIV17688.1"/>
    </source>
</evidence>
<dbReference type="RefSeq" id="WP_119671654.1">
    <property type="nucleotide sequence ID" value="NZ_QXED01000016.1"/>
</dbReference>
<evidence type="ECO:0000313" key="2">
    <source>
        <dbReference type="Proteomes" id="UP000283523"/>
    </source>
</evidence>
<comment type="caution">
    <text evidence="1">The sequence shown here is derived from an EMBL/GenBank/DDBJ whole genome shotgun (WGS) entry which is preliminary data.</text>
</comment>
<proteinExistence type="predicted"/>
<dbReference type="Proteomes" id="UP000283523">
    <property type="component" value="Unassembled WGS sequence"/>
</dbReference>
<dbReference type="AlphaFoldDB" id="A0A418LWS0"/>
<organism evidence="1 2">
    <name type="scientific">Fibrisoma montanum</name>
    <dbReference type="NCBI Taxonomy" id="2305895"/>
    <lineage>
        <taxon>Bacteria</taxon>
        <taxon>Pseudomonadati</taxon>
        <taxon>Bacteroidota</taxon>
        <taxon>Cytophagia</taxon>
        <taxon>Cytophagales</taxon>
        <taxon>Spirosomataceae</taxon>
        <taxon>Fibrisoma</taxon>
    </lineage>
</organism>
<reference evidence="1 2" key="1">
    <citation type="submission" date="2018-08" db="EMBL/GenBank/DDBJ databases">
        <title>Fibrisoma montanum sp. nov., isolated from Danxia mountain soil.</title>
        <authorList>
            <person name="Huang Y."/>
        </authorList>
    </citation>
    <scope>NUCLEOTIDE SEQUENCE [LARGE SCALE GENOMIC DNA]</scope>
    <source>
        <strain evidence="1 2">HYT19</strain>
    </source>
</reference>
<gene>
    <name evidence="1" type="ORF">DYU11_31075</name>
</gene>